<comment type="caution">
    <text evidence="2">The sequence shown here is derived from an EMBL/GenBank/DDBJ whole genome shotgun (WGS) entry which is preliminary data.</text>
</comment>
<evidence type="ECO:0000313" key="2">
    <source>
        <dbReference type="EMBL" id="HIX52035.1"/>
    </source>
</evidence>
<feature type="transmembrane region" description="Helical" evidence="1">
    <location>
        <begin position="49"/>
        <end position="74"/>
    </location>
</feature>
<keyword evidence="1" id="KW-0472">Membrane</keyword>
<dbReference type="GO" id="GO:0016740">
    <property type="term" value="F:transferase activity"/>
    <property type="evidence" value="ECO:0007669"/>
    <property type="project" value="UniProtKB-KW"/>
</dbReference>
<dbReference type="AlphaFoldDB" id="A0A9D1W4A1"/>
<evidence type="ECO:0000313" key="3">
    <source>
        <dbReference type="Proteomes" id="UP000886780"/>
    </source>
</evidence>
<reference evidence="2" key="1">
    <citation type="journal article" date="2021" name="PeerJ">
        <title>Extensive microbial diversity within the chicken gut microbiome revealed by metagenomics and culture.</title>
        <authorList>
            <person name="Gilroy R."/>
            <person name="Ravi A."/>
            <person name="Getino M."/>
            <person name="Pursley I."/>
            <person name="Horton D.L."/>
            <person name="Alikhan N.F."/>
            <person name="Baker D."/>
            <person name="Gharbi K."/>
            <person name="Hall N."/>
            <person name="Watson M."/>
            <person name="Adriaenssens E.M."/>
            <person name="Foster-Nyarko E."/>
            <person name="Jarju S."/>
            <person name="Secka A."/>
            <person name="Antonio M."/>
            <person name="Oren A."/>
            <person name="Chaudhuri R.R."/>
            <person name="La Ragione R."/>
            <person name="Hildebrand F."/>
            <person name="Pallen M.J."/>
        </authorList>
    </citation>
    <scope>NUCLEOTIDE SEQUENCE</scope>
    <source>
        <strain evidence="2">ChiGjej4B4-12881</strain>
    </source>
</reference>
<keyword evidence="1" id="KW-0812">Transmembrane</keyword>
<accession>A0A9D1W4A1</accession>
<protein>
    <submittedName>
        <fullName evidence="2">O-linked GlcNAc transferase-like protein</fullName>
    </submittedName>
</protein>
<proteinExistence type="predicted"/>
<organism evidence="2 3">
    <name type="scientific">Candidatus Lachnoclostridium stercoripullorum</name>
    <dbReference type="NCBI Taxonomy" id="2838635"/>
    <lineage>
        <taxon>Bacteria</taxon>
        <taxon>Bacillati</taxon>
        <taxon>Bacillota</taxon>
        <taxon>Clostridia</taxon>
        <taxon>Lachnospirales</taxon>
        <taxon>Lachnospiraceae</taxon>
    </lineage>
</organism>
<feature type="transmembrane region" description="Helical" evidence="1">
    <location>
        <begin position="21"/>
        <end position="37"/>
    </location>
</feature>
<evidence type="ECO:0000256" key="1">
    <source>
        <dbReference type="SAM" id="Phobius"/>
    </source>
</evidence>
<keyword evidence="2" id="KW-0808">Transferase</keyword>
<dbReference type="EMBL" id="DXEU01000078">
    <property type="protein sequence ID" value="HIX52035.1"/>
    <property type="molecule type" value="Genomic_DNA"/>
</dbReference>
<name>A0A9D1W4A1_9FIRM</name>
<dbReference type="Proteomes" id="UP000886780">
    <property type="component" value="Unassembled WGS sequence"/>
</dbReference>
<reference evidence="2" key="2">
    <citation type="submission" date="2021-04" db="EMBL/GenBank/DDBJ databases">
        <authorList>
            <person name="Gilroy R."/>
        </authorList>
    </citation>
    <scope>NUCLEOTIDE SEQUENCE</scope>
    <source>
        <strain evidence="2">ChiGjej4B4-12881</strain>
    </source>
</reference>
<gene>
    <name evidence="2" type="ORF">IAA28_04440</name>
</gene>
<keyword evidence="1" id="KW-1133">Transmembrane helix</keyword>
<sequence>MIHRRKKGEYGYRTYRRNVQLAEVAFGAAMILVQLAAREFTSTQAVKNVLTVMAILSVLPTANVAAPMLAAWRWKTPPETFHRRVIPYESRFPVLYDLILTSKEAVMPVDAAVVHPTGVYLYCTSDKVDARKAEKFFRDMFKAHRLDPHVHMIQSEKAFFQRLDSLKPAGEYEDDGSGDYASALLKQLSM</sequence>